<dbReference type="KEGG" id="smaz:LH19_06650"/>
<dbReference type="EMBL" id="CP013344">
    <property type="protein sequence ID" value="AMU89984.1"/>
    <property type="molecule type" value="Genomic_DNA"/>
</dbReference>
<dbReference type="Proteomes" id="UP000076088">
    <property type="component" value="Chromosome"/>
</dbReference>
<organism evidence="1 2">
    <name type="scientific">Sphingopyxis macrogoltabida</name>
    <name type="common">Sphingomonas macrogoltabidus</name>
    <dbReference type="NCBI Taxonomy" id="33050"/>
    <lineage>
        <taxon>Bacteria</taxon>
        <taxon>Pseudomonadati</taxon>
        <taxon>Pseudomonadota</taxon>
        <taxon>Alphaproteobacteria</taxon>
        <taxon>Sphingomonadales</taxon>
        <taxon>Sphingomonadaceae</taxon>
        <taxon>Sphingopyxis</taxon>
    </lineage>
</organism>
<accession>A0AAC8Z1B8</accession>
<dbReference type="AlphaFoldDB" id="A0AAC8Z1B8"/>
<sequence>MAQCLSLEQVRFIAATVAPYFGPLIDHAADGPPIEEPRDIIVRAAAAIERNNSLMEMIVLEAGGQSEGNSWATKFRALGICQATLASHTAELVAEVVIDELSRHASSLCDPDGKLP</sequence>
<proteinExistence type="predicted"/>
<reference evidence="2" key="1">
    <citation type="submission" date="2015-11" db="EMBL/GenBank/DDBJ databases">
        <title>Complete genome sequence of a polyethylene-glycol degrader Sphingopyxis macrogoltabida 203N (NBRC 111659).</title>
        <authorList>
            <person name="Yoshiyuki O."/>
            <person name="Shouta N."/>
            <person name="Nagata Y."/>
            <person name="Numata M."/>
            <person name="Tsuchikane K."/>
            <person name="Hosoyama A."/>
            <person name="Yamazoe A."/>
            <person name="Tsuda M."/>
            <person name="Fujita N."/>
            <person name="Kawai F."/>
        </authorList>
    </citation>
    <scope>NUCLEOTIDE SEQUENCE [LARGE SCALE GENOMIC DNA]</scope>
    <source>
        <strain evidence="2">203N</strain>
    </source>
</reference>
<gene>
    <name evidence="1" type="ORF">ATM17_13150</name>
</gene>
<evidence type="ECO:0000313" key="1">
    <source>
        <dbReference type="EMBL" id="AMU89984.1"/>
    </source>
</evidence>
<keyword evidence="2" id="KW-1185">Reference proteome</keyword>
<protein>
    <submittedName>
        <fullName evidence="1">Uncharacterized protein</fullName>
    </submittedName>
</protein>
<reference evidence="1 2" key="2">
    <citation type="journal article" date="2016" name="Genome Announc.">
        <title>Complete Genome Sequence of Sphingopyxis macrogoltabida Strain 203N (NBRC 111659), a Polyethylene Glycol Degrader.</title>
        <authorList>
            <person name="Ohtsubo Y."/>
            <person name="Nonoyama S."/>
            <person name="Nagata Y."/>
            <person name="Numata M."/>
            <person name="Tsuchikane K."/>
            <person name="Hosoyama A."/>
            <person name="Yamazoe A."/>
            <person name="Tsuda M."/>
            <person name="Fujita N."/>
            <person name="Kawai F."/>
        </authorList>
    </citation>
    <scope>NUCLEOTIDE SEQUENCE [LARGE SCALE GENOMIC DNA]</scope>
    <source>
        <strain evidence="1 2">203N</strain>
    </source>
</reference>
<name>A0AAC8Z1B8_SPHMC</name>
<evidence type="ECO:0000313" key="2">
    <source>
        <dbReference type="Proteomes" id="UP000076088"/>
    </source>
</evidence>